<evidence type="ECO:0000313" key="5">
    <source>
        <dbReference type="EMBL" id="MFF3343065.1"/>
    </source>
</evidence>
<evidence type="ECO:0000256" key="1">
    <source>
        <dbReference type="ARBA" id="ARBA00006754"/>
    </source>
</evidence>
<dbReference type="Gene3D" id="1.10.10.2840">
    <property type="entry name" value="PucR C-terminal helix-turn-helix domain"/>
    <property type="match status" value="1"/>
</dbReference>
<feature type="domain" description="CdaR GGDEF-like" evidence="4">
    <location>
        <begin position="284"/>
        <end position="385"/>
    </location>
</feature>
<evidence type="ECO:0000259" key="2">
    <source>
        <dbReference type="Pfam" id="PF07905"/>
    </source>
</evidence>
<dbReference type="InterPro" id="IPR041522">
    <property type="entry name" value="CdaR_GGDEF"/>
</dbReference>
<proteinExistence type="inferred from homology"/>
<evidence type="ECO:0000313" key="6">
    <source>
        <dbReference type="Proteomes" id="UP001601976"/>
    </source>
</evidence>
<dbReference type="Pfam" id="PF13556">
    <property type="entry name" value="HTH_30"/>
    <property type="match status" value="1"/>
</dbReference>
<dbReference type="InterPro" id="IPR042070">
    <property type="entry name" value="PucR_C-HTH_sf"/>
</dbReference>
<dbReference type="Pfam" id="PF17853">
    <property type="entry name" value="GGDEF_2"/>
    <property type="match status" value="1"/>
</dbReference>
<dbReference type="RefSeq" id="WP_387898390.1">
    <property type="nucleotide sequence ID" value="NZ_JBIAPK010000012.1"/>
</dbReference>
<dbReference type="EMBL" id="JBIAPK010000012">
    <property type="protein sequence ID" value="MFF3343065.1"/>
    <property type="molecule type" value="Genomic_DNA"/>
</dbReference>
<dbReference type="InterPro" id="IPR025736">
    <property type="entry name" value="PucR_C-HTH_dom"/>
</dbReference>
<comment type="caution">
    <text evidence="5">The sequence shown here is derived from an EMBL/GenBank/DDBJ whole genome shotgun (WGS) entry which is preliminary data.</text>
</comment>
<comment type="similarity">
    <text evidence="1">Belongs to the CdaR family.</text>
</comment>
<dbReference type="PANTHER" id="PTHR33744:SF1">
    <property type="entry name" value="DNA-BINDING TRANSCRIPTIONAL ACTIVATOR ADER"/>
    <property type="match status" value="1"/>
</dbReference>
<keyword evidence="6" id="KW-1185">Reference proteome</keyword>
<dbReference type="InterPro" id="IPR012914">
    <property type="entry name" value="PucR_dom"/>
</dbReference>
<organism evidence="5 6">
    <name type="scientific">Streptomyces flavidovirens</name>
    <dbReference type="NCBI Taxonomy" id="67298"/>
    <lineage>
        <taxon>Bacteria</taxon>
        <taxon>Bacillati</taxon>
        <taxon>Actinomycetota</taxon>
        <taxon>Actinomycetes</taxon>
        <taxon>Kitasatosporales</taxon>
        <taxon>Streptomycetaceae</taxon>
        <taxon>Streptomyces</taxon>
    </lineage>
</organism>
<gene>
    <name evidence="5" type="ORF">ACFYWW_30870</name>
</gene>
<evidence type="ECO:0000259" key="3">
    <source>
        <dbReference type="Pfam" id="PF13556"/>
    </source>
</evidence>
<accession>A0ABW6RNB2</accession>
<name>A0ABW6RNB2_9ACTN</name>
<feature type="domain" description="Purine catabolism PurC-like" evidence="2">
    <location>
        <begin position="9"/>
        <end position="125"/>
    </location>
</feature>
<dbReference type="Pfam" id="PF07905">
    <property type="entry name" value="PucR"/>
    <property type="match status" value="1"/>
</dbReference>
<sequence length="502" mass="54124">MAAALRVRDLVGSPALQLRVLAGEAGLGRPVAWAHVSELEDPTPWLLGAELIMTTGIAIPRSAVRQRAYVERLHTAGVAALVLSAHLHVPPLRQAFLAAAEERGMPVLELPLQVPFIAVAQEVAAAAQGDARERLNAQLQLFGALRWLAAEDLTAAELFRRLEQLSGYRLYLCTRHGGPLLPGVPVPDGRHAALLPASPDPAPTVPGGYVLPVPAPGGPAGYLLALERRSEGPGQAARPAGLGVVQHIATVAALQLSMVRHERETLRRQGAETLAELVRDALEPETARRHLARLGFDAQAPVLLAVLDADEDGPLDDAVVVQALDEAAVPYLVLRRHEGLYVLLADSPPALDSLAALPRTRAGVSRPFTPGDTLGVPRREACLALTRARASGKPLVLCGDDTTDRWLHEDPFVLHGLVDHVLGAVLRYDTEHDSALVLSTLTWLEHDRCTEEAARTLHIHPNTLLYRLRRFAELSGRNLSSTANLTEVWLALRAARMSGRLR</sequence>
<protein>
    <submittedName>
        <fullName evidence="5">PucR family transcriptional regulator</fullName>
    </submittedName>
</protein>
<feature type="domain" description="PucR C-terminal helix-turn-helix" evidence="3">
    <location>
        <begin position="442"/>
        <end position="494"/>
    </location>
</feature>
<evidence type="ECO:0000259" key="4">
    <source>
        <dbReference type="Pfam" id="PF17853"/>
    </source>
</evidence>
<dbReference type="Proteomes" id="UP001601976">
    <property type="component" value="Unassembled WGS sequence"/>
</dbReference>
<reference evidence="5 6" key="1">
    <citation type="submission" date="2024-10" db="EMBL/GenBank/DDBJ databases">
        <title>The Natural Products Discovery Center: Release of the First 8490 Sequenced Strains for Exploring Actinobacteria Biosynthetic Diversity.</title>
        <authorList>
            <person name="Kalkreuter E."/>
            <person name="Kautsar S.A."/>
            <person name="Yang D."/>
            <person name="Bader C.D."/>
            <person name="Teijaro C.N."/>
            <person name="Fluegel L."/>
            <person name="Davis C.M."/>
            <person name="Simpson J.R."/>
            <person name="Lauterbach L."/>
            <person name="Steele A.D."/>
            <person name="Gui C."/>
            <person name="Meng S."/>
            <person name="Li G."/>
            <person name="Viehrig K."/>
            <person name="Ye F."/>
            <person name="Su P."/>
            <person name="Kiefer A.F."/>
            <person name="Nichols A."/>
            <person name="Cepeda A.J."/>
            <person name="Yan W."/>
            <person name="Fan B."/>
            <person name="Jiang Y."/>
            <person name="Adhikari A."/>
            <person name="Zheng C.-J."/>
            <person name="Schuster L."/>
            <person name="Cowan T.M."/>
            <person name="Smanski M.J."/>
            <person name="Chevrette M.G."/>
            <person name="De Carvalho L.P.S."/>
            <person name="Shen B."/>
        </authorList>
    </citation>
    <scope>NUCLEOTIDE SEQUENCE [LARGE SCALE GENOMIC DNA]</scope>
    <source>
        <strain evidence="5 6">NPDC003029</strain>
    </source>
</reference>
<dbReference type="InterPro" id="IPR051448">
    <property type="entry name" value="CdaR-like_regulators"/>
</dbReference>
<dbReference type="PANTHER" id="PTHR33744">
    <property type="entry name" value="CARBOHYDRATE DIACID REGULATOR"/>
    <property type="match status" value="1"/>
</dbReference>